<accession>A0AAW0IZM6</accession>
<dbReference type="EMBL" id="PKMF04000764">
    <property type="protein sequence ID" value="KAK7819827.1"/>
    <property type="molecule type" value="Genomic_DNA"/>
</dbReference>
<proteinExistence type="predicted"/>
<dbReference type="SUPFAM" id="SSF81383">
    <property type="entry name" value="F-box domain"/>
    <property type="match status" value="1"/>
</dbReference>
<dbReference type="AlphaFoldDB" id="A0AAW0IZM6"/>
<feature type="domain" description="At1g61320/AtMIF1 LRR" evidence="1">
    <location>
        <begin position="117"/>
        <end position="300"/>
    </location>
</feature>
<evidence type="ECO:0000313" key="3">
    <source>
        <dbReference type="Proteomes" id="UP000237347"/>
    </source>
</evidence>
<reference evidence="2 3" key="1">
    <citation type="journal article" date="2018" name="Sci. Data">
        <title>The draft genome sequence of cork oak.</title>
        <authorList>
            <person name="Ramos A.M."/>
            <person name="Usie A."/>
            <person name="Barbosa P."/>
            <person name="Barros P.M."/>
            <person name="Capote T."/>
            <person name="Chaves I."/>
            <person name="Simoes F."/>
            <person name="Abreu I."/>
            <person name="Carrasquinho I."/>
            <person name="Faro C."/>
            <person name="Guimaraes J.B."/>
            <person name="Mendonca D."/>
            <person name="Nobrega F."/>
            <person name="Rodrigues L."/>
            <person name="Saibo N.J.M."/>
            <person name="Varela M.C."/>
            <person name="Egas C."/>
            <person name="Matos J."/>
            <person name="Miguel C.M."/>
            <person name="Oliveira M.M."/>
            <person name="Ricardo C.P."/>
            <person name="Goncalves S."/>
        </authorList>
    </citation>
    <scope>NUCLEOTIDE SEQUENCE [LARGE SCALE GENOMIC DNA]</scope>
    <source>
        <strain evidence="3">cv. HL8</strain>
    </source>
</reference>
<dbReference type="InterPro" id="IPR055357">
    <property type="entry name" value="LRR_At1g61320_AtMIF1"/>
</dbReference>
<dbReference type="Pfam" id="PF23622">
    <property type="entry name" value="LRR_At1g61320_AtMIF1"/>
    <property type="match status" value="1"/>
</dbReference>
<evidence type="ECO:0000313" key="2">
    <source>
        <dbReference type="EMBL" id="KAK7819827.1"/>
    </source>
</evidence>
<dbReference type="PANTHER" id="PTHR34145:SF68">
    <property type="entry name" value="FBD DOMAIN-CONTAINING PROTEIN"/>
    <property type="match status" value="1"/>
</dbReference>
<name>A0AAW0IZM6_QUESU</name>
<protein>
    <submittedName>
        <fullName evidence="2">F-box/lrr-repeat protein</fullName>
    </submittedName>
</protein>
<comment type="caution">
    <text evidence="2">The sequence shown here is derived from an EMBL/GenBank/DDBJ whole genome shotgun (WGS) entry which is preliminary data.</text>
</comment>
<dbReference type="InterPro" id="IPR036047">
    <property type="entry name" value="F-box-like_dom_sf"/>
</dbReference>
<keyword evidence="3" id="KW-1185">Reference proteome</keyword>
<dbReference type="CDD" id="cd22160">
    <property type="entry name" value="F-box_AtFBL13-like"/>
    <property type="match status" value="1"/>
</dbReference>
<dbReference type="InterPro" id="IPR053772">
    <property type="entry name" value="At1g61320/At1g61330-like"/>
</dbReference>
<dbReference type="Proteomes" id="UP000237347">
    <property type="component" value="Unassembled WGS sequence"/>
</dbReference>
<gene>
    <name evidence="2" type="ORF">CFP56_039546</name>
</gene>
<dbReference type="PANTHER" id="PTHR34145">
    <property type="entry name" value="OS02G0105600 PROTEIN"/>
    <property type="match status" value="1"/>
</dbReference>
<dbReference type="SUPFAM" id="SSF52047">
    <property type="entry name" value="RNI-like"/>
    <property type="match status" value="1"/>
</dbReference>
<evidence type="ECO:0000259" key="1">
    <source>
        <dbReference type="Pfam" id="PF23622"/>
    </source>
</evidence>
<feature type="non-terminal residue" evidence="2">
    <location>
        <position position="1"/>
    </location>
</feature>
<sequence length="364" mass="41921">CIRKFGDLDDCISWLPDEILISKLSLLTMKEAIKTSVLSHRWKYLWSFTDTLDFDDPDTMQDIDAEKKKLKIERKKFVKSVNHILKLYQVSTIDKFRGSIRHYYALPFEWFTRIISSIGAPCINFLNSLPLMYADVTSGLLEHCLSNCPVLERLHVAHSKCLMRLKIHGPSLQLKYLHLINCIQIRSIEIFAPNLESFGFVELSVNYAPRLVDVHIGGIHPIRMSYLFFLLSSYLSQLQCLMLDICNYNNDNLEFPELQGRLEVRVAAFDDGSLLGLISVIEATHILHKFSLKVMKHPNEHLKEVERVGFVGRTIDIELTVYLLESAIKLETIVINPHAPHSVQITMIFKPTTYTILRDSCTKK</sequence>
<organism evidence="2 3">
    <name type="scientific">Quercus suber</name>
    <name type="common">Cork oak</name>
    <dbReference type="NCBI Taxonomy" id="58331"/>
    <lineage>
        <taxon>Eukaryota</taxon>
        <taxon>Viridiplantae</taxon>
        <taxon>Streptophyta</taxon>
        <taxon>Embryophyta</taxon>
        <taxon>Tracheophyta</taxon>
        <taxon>Spermatophyta</taxon>
        <taxon>Magnoliopsida</taxon>
        <taxon>eudicotyledons</taxon>
        <taxon>Gunneridae</taxon>
        <taxon>Pentapetalae</taxon>
        <taxon>rosids</taxon>
        <taxon>fabids</taxon>
        <taxon>Fagales</taxon>
        <taxon>Fagaceae</taxon>
        <taxon>Quercus</taxon>
    </lineage>
</organism>
<dbReference type="InterPro" id="IPR053781">
    <property type="entry name" value="F-box_AtFBL13-like"/>
</dbReference>